<dbReference type="PROSITE" id="PS51379">
    <property type="entry name" value="4FE4S_FER_2"/>
    <property type="match status" value="2"/>
</dbReference>
<dbReference type="InterPro" id="IPR001451">
    <property type="entry name" value="Hexapep"/>
</dbReference>
<dbReference type="EMBL" id="CZBM01000008">
    <property type="protein sequence ID" value="CUQ31412.1"/>
    <property type="molecule type" value="Genomic_DNA"/>
</dbReference>
<dbReference type="InterPro" id="IPR007525">
    <property type="entry name" value="FrhB_FdhB_C"/>
</dbReference>
<dbReference type="PANTHER" id="PTHR43193">
    <property type="match status" value="1"/>
</dbReference>
<dbReference type="EMBL" id="WKMW01000006">
    <property type="protein sequence ID" value="MRY84213.1"/>
    <property type="molecule type" value="Genomic_DNA"/>
</dbReference>
<dbReference type="GO" id="GO:0008870">
    <property type="term" value="F:galactoside O-acetyltransferase activity"/>
    <property type="evidence" value="ECO:0007669"/>
    <property type="project" value="UniProtKB-EC"/>
</dbReference>
<evidence type="ECO:0000256" key="1">
    <source>
        <dbReference type="ARBA" id="ARBA00022723"/>
    </source>
</evidence>
<keyword evidence="1" id="KW-0479">Metal-binding</keyword>
<evidence type="ECO:0000313" key="7">
    <source>
        <dbReference type="EMBL" id="MRZ06255.1"/>
    </source>
</evidence>
<keyword evidence="2" id="KW-0408">Iron</keyword>
<feature type="domain" description="4Fe-4S ferredoxin-type" evidence="4">
    <location>
        <begin position="1"/>
        <end position="30"/>
    </location>
</feature>
<dbReference type="Proteomes" id="UP000471216">
    <property type="component" value="Unassembled WGS sequence"/>
</dbReference>
<dbReference type="GO" id="GO:0051536">
    <property type="term" value="F:iron-sulfur cluster binding"/>
    <property type="evidence" value="ECO:0007669"/>
    <property type="project" value="UniProtKB-KW"/>
</dbReference>
<evidence type="ECO:0000256" key="3">
    <source>
        <dbReference type="ARBA" id="ARBA00023014"/>
    </source>
</evidence>
<feature type="domain" description="4Fe-4S ferredoxin-type" evidence="4">
    <location>
        <begin position="35"/>
        <end position="65"/>
    </location>
</feature>
<dbReference type="EC" id="2.3.1.18" evidence="5"/>
<evidence type="ECO:0000313" key="6">
    <source>
        <dbReference type="EMBL" id="MRY84213.1"/>
    </source>
</evidence>
<dbReference type="RefSeq" id="WP_009276052.1">
    <property type="nucleotide sequence ID" value="NZ_CAXSUO010000001.1"/>
</dbReference>
<dbReference type="GO" id="GO:0046872">
    <property type="term" value="F:metal ion binding"/>
    <property type="evidence" value="ECO:0007669"/>
    <property type="project" value="UniProtKB-KW"/>
</dbReference>
<keyword evidence="5" id="KW-0808">Transferase</keyword>
<gene>
    <name evidence="5" type="primary">lacA</name>
    <name evidence="5" type="ORF">ERS852560_02140</name>
    <name evidence="7" type="ORF">GKD54_08490</name>
    <name evidence="6" type="ORF">GKD58_08110</name>
</gene>
<organism evidence="5 8">
    <name type="scientific">Parabacteroides distasonis</name>
    <dbReference type="NCBI Taxonomy" id="823"/>
    <lineage>
        <taxon>Bacteria</taxon>
        <taxon>Pseudomonadati</taxon>
        <taxon>Bacteroidota</taxon>
        <taxon>Bacteroidia</taxon>
        <taxon>Bacteroidales</taxon>
        <taxon>Tannerellaceae</taxon>
        <taxon>Parabacteroides</taxon>
    </lineage>
</organism>
<dbReference type="AlphaFoldDB" id="A0A174V9Z8"/>
<reference evidence="9 10" key="2">
    <citation type="journal article" date="2019" name="Nat. Med.">
        <title>A library of human gut bacterial isolates paired with longitudinal multiomics data enables mechanistic microbiome research.</title>
        <authorList>
            <person name="Poyet M."/>
            <person name="Groussin M."/>
            <person name="Gibbons S.M."/>
            <person name="Avila-Pacheco J."/>
            <person name="Jiang X."/>
            <person name="Kearney S.M."/>
            <person name="Perrotta A.R."/>
            <person name="Berdy B."/>
            <person name="Zhao S."/>
            <person name="Lieberman T.D."/>
            <person name="Swanson P.K."/>
            <person name="Smith M."/>
            <person name="Roesemann S."/>
            <person name="Alexander J.E."/>
            <person name="Rich S.A."/>
            <person name="Livny J."/>
            <person name="Vlamakis H."/>
            <person name="Clish C."/>
            <person name="Bullock K."/>
            <person name="Deik A."/>
            <person name="Scott J."/>
            <person name="Pierce K.A."/>
            <person name="Xavier R.J."/>
            <person name="Alm E.J."/>
        </authorList>
    </citation>
    <scope>NUCLEOTIDE SEQUENCE [LARGE SCALE GENOMIC DNA]</scope>
    <source>
        <strain evidence="7 10">BIOML-A10</strain>
        <strain evidence="6 9">BIOML-A11</strain>
    </source>
</reference>
<dbReference type="SUPFAM" id="SSF51161">
    <property type="entry name" value="Trimeric LpxA-like enzymes"/>
    <property type="match status" value="1"/>
</dbReference>
<dbReference type="Pfam" id="PF00132">
    <property type="entry name" value="Hexapep"/>
    <property type="match status" value="1"/>
</dbReference>
<reference evidence="5 8" key="1">
    <citation type="submission" date="2015-09" db="EMBL/GenBank/DDBJ databases">
        <authorList>
            <consortium name="Pathogen Informatics"/>
        </authorList>
    </citation>
    <scope>NUCLEOTIDE SEQUENCE [LARGE SCALE GENOMIC DNA]</scope>
    <source>
        <strain evidence="5 8">2789STDY5834948</strain>
    </source>
</reference>
<proteinExistence type="predicted"/>
<dbReference type="InterPro" id="IPR052977">
    <property type="entry name" value="Polyferredoxin-like_ET"/>
</dbReference>
<dbReference type="EMBL" id="WKMX01000007">
    <property type="protein sequence ID" value="MRZ06255.1"/>
    <property type="molecule type" value="Genomic_DNA"/>
</dbReference>
<keyword evidence="3" id="KW-0411">Iron-sulfur</keyword>
<dbReference type="Pfam" id="PF12838">
    <property type="entry name" value="Fer4_7"/>
    <property type="match status" value="1"/>
</dbReference>
<accession>A0A174V9Z8</accession>
<dbReference type="Pfam" id="PF04432">
    <property type="entry name" value="FrhB_FdhB_C"/>
    <property type="match status" value="1"/>
</dbReference>
<dbReference type="PROSITE" id="PS00198">
    <property type="entry name" value="4FE4S_FER_1"/>
    <property type="match status" value="1"/>
</dbReference>
<dbReference type="PANTHER" id="PTHR43193:SF2">
    <property type="entry name" value="POLYFERREDOXIN PROTEIN FWDF"/>
    <property type="match status" value="1"/>
</dbReference>
<dbReference type="InterPro" id="IPR011004">
    <property type="entry name" value="Trimer_LpxA-like_sf"/>
</dbReference>
<dbReference type="Proteomes" id="UP000450599">
    <property type="component" value="Unassembled WGS sequence"/>
</dbReference>
<dbReference type="Gene3D" id="3.30.70.20">
    <property type="match status" value="1"/>
</dbReference>
<evidence type="ECO:0000313" key="8">
    <source>
        <dbReference type="Proteomes" id="UP000095332"/>
    </source>
</evidence>
<dbReference type="SUPFAM" id="SSF54862">
    <property type="entry name" value="4Fe-4S ferredoxins"/>
    <property type="match status" value="1"/>
</dbReference>
<protein>
    <submittedName>
        <fullName evidence="6">4Fe-4S dicluster domain-containing protein</fullName>
    </submittedName>
    <submittedName>
        <fullName evidence="5">Galactoside O-acetyltransferase</fullName>
        <ecNumber evidence="5">2.3.1.18</ecNumber>
    </submittedName>
</protein>
<evidence type="ECO:0000313" key="5">
    <source>
        <dbReference type="EMBL" id="CUQ31412.1"/>
    </source>
</evidence>
<sequence length="601" mass="67839">MINITNKIDCCGCNACGDVCTYNAISFEKDIEGFWYPIIDKTKCVNCGLCDSVCPIINVKKLKKNDLEQSICYAAEHKNIEVVFDSTSGGVFSALADVIYMNKGYVGGAVFDENFLVKHYISNDKKDLIKLRSSKYLQSNLEGFYKEVRGLLKIGEKVLVCGTPCQMAALRAFLRKDYENLIIADFICLGVNSPKVWRKYLDSFEERYAHKVIYCKAKSKEYGWRNLTQKVILDNGKEYYETGDQSDFTKGYLRTHVYARPSCYECKFKGYPRIADITLADFWKIEKIDKTLDKDLGTSLVMINSEKGKDFFEKIKSRINYHKVPFCSIEMGNMALKESMPPALVDRKQFFDDLDKMTFLQIAQKYISESDNKGVKTRIKPLLKNIRGMFKLFCDTRFSLISLYKLLYNNSLLEILHGHFIFPTPHSVIRIRRGAIVEKKGRMVLGWKKFPKSHLESRLLVDKGAKIVIGGNVNIGYGADIEVFPGGELIFKGGTGTNISTTIICSEKIIIGRDVQIGRNVTIRDNNGGHYINRQGYKNSRPVVIGDKVWLCEGCVIMPGVKIGDGAIVGAHAFVTSNVPAHALVSGNPAVVVDEDILWKY</sequence>
<evidence type="ECO:0000313" key="9">
    <source>
        <dbReference type="Proteomes" id="UP000450599"/>
    </source>
</evidence>
<dbReference type="Gene3D" id="2.160.10.10">
    <property type="entry name" value="Hexapeptide repeat proteins"/>
    <property type="match status" value="1"/>
</dbReference>
<name>A0A174V9Z8_PARDI</name>
<dbReference type="Proteomes" id="UP000095332">
    <property type="component" value="Unassembled WGS sequence"/>
</dbReference>
<evidence type="ECO:0000259" key="4">
    <source>
        <dbReference type="PROSITE" id="PS51379"/>
    </source>
</evidence>
<dbReference type="InterPro" id="IPR017900">
    <property type="entry name" value="4Fe4S_Fe_S_CS"/>
</dbReference>
<evidence type="ECO:0000313" key="10">
    <source>
        <dbReference type="Proteomes" id="UP000471216"/>
    </source>
</evidence>
<dbReference type="InterPro" id="IPR017896">
    <property type="entry name" value="4Fe4S_Fe-S-bd"/>
</dbReference>
<evidence type="ECO:0000256" key="2">
    <source>
        <dbReference type="ARBA" id="ARBA00023004"/>
    </source>
</evidence>
<keyword evidence="5" id="KW-0012">Acyltransferase</keyword>
<dbReference type="CDD" id="cd04647">
    <property type="entry name" value="LbH_MAT_like"/>
    <property type="match status" value="1"/>
</dbReference>